<feature type="compositionally biased region" description="Basic and acidic residues" evidence="2">
    <location>
        <begin position="1657"/>
        <end position="1672"/>
    </location>
</feature>
<feature type="compositionally biased region" description="Basic and acidic residues" evidence="2">
    <location>
        <begin position="1252"/>
        <end position="1265"/>
    </location>
</feature>
<feature type="compositionally biased region" description="Polar residues" evidence="2">
    <location>
        <begin position="150"/>
        <end position="159"/>
    </location>
</feature>
<dbReference type="GO" id="GO:0005856">
    <property type="term" value="C:cytoskeleton"/>
    <property type="evidence" value="ECO:0007669"/>
    <property type="project" value="TreeGrafter"/>
</dbReference>
<feature type="compositionally biased region" description="Pro residues" evidence="2">
    <location>
        <begin position="1056"/>
        <end position="1072"/>
    </location>
</feature>
<keyword evidence="4" id="KW-1185">Reference proteome</keyword>
<feature type="compositionally biased region" description="Basic and acidic residues" evidence="2">
    <location>
        <begin position="1297"/>
        <end position="1329"/>
    </location>
</feature>
<dbReference type="EMBL" id="JAAAJB010000018">
    <property type="protein sequence ID" value="KAG0269782.1"/>
    <property type="molecule type" value="Genomic_DNA"/>
</dbReference>
<feature type="compositionally biased region" description="Basic residues" evidence="2">
    <location>
        <begin position="294"/>
        <end position="304"/>
    </location>
</feature>
<feature type="compositionally biased region" description="Polar residues" evidence="2">
    <location>
        <begin position="730"/>
        <end position="744"/>
    </location>
</feature>
<feature type="compositionally biased region" description="Low complexity" evidence="2">
    <location>
        <begin position="1030"/>
        <end position="1048"/>
    </location>
</feature>
<dbReference type="PANTHER" id="PTHR47357">
    <property type="entry name" value="COP1-INTERACTIVE PROTEIN 1"/>
    <property type="match status" value="1"/>
</dbReference>
<feature type="compositionally biased region" description="Low complexity" evidence="2">
    <location>
        <begin position="1389"/>
        <end position="1401"/>
    </location>
</feature>
<feature type="compositionally biased region" description="Polar residues" evidence="2">
    <location>
        <begin position="67"/>
        <end position="77"/>
    </location>
</feature>
<evidence type="ECO:0000313" key="3">
    <source>
        <dbReference type="EMBL" id="KAG0269782.1"/>
    </source>
</evidence>
<feature type="compositionally biased region" description="Polar residues" evidence="2">
    <location>
        <begin position="216"/>
        <end position="239"/>
    </location>
</feature>
<feature type="compositionally biased region" description="Low complexity" evidence="2">
    <location>
        <begin position="352"/>
        <end position="365"/>
    </location>
</feature>
<feature type="compositionally biased region" description="Low complexity" evidence="2">
    <location>
        <begin position="848"/>
        <end position="861"/>
    </location>
</feature>
<feature type="compositionally biased region" description="Low complexity" evidence="2">
    <location>
        <begin position="559"/>
        <end position="580"/>
    </location>
</feature>
<keyword evidence="1" id="KW-0175">Coiled coil</keyword>
<dbReference type="Proteomes" id="UP000807716">
    <property type="component" value="Unassembled WGS sequence"/>
</dbReference>
<feature type="compositionally biased region" description="Pro residues" evidence="2">
    <location>
        <begin position="965"/>
        <end position="976"/>
    </location>
</feature>
<feature type="region of interest" description="Disordered" evidence="2">
    <location>
        <begin position="1644"/>
        <end position="1672"/>
    </location>
</feature>
<gene>
    <name evidence="3" type="ORF">DFQ27_002198</name>
</gene>
<dbReference type="OrthoDB" id="2447185at2759"/>
<feature type="compositionally biased region" description="Low complexity" evidence="2">
    <location>
        <begin position="165"/>
        <end position="175"/>
    </location>
</feature>
<feature type="compositionally biased region" description="Pro residues" evidence="2">
    <location>
        <begin position="994"/>
        <end position="1011"/>
    </location>
</feature>
<evidence type="ECO:0000256" key="1">
    <source>
        <dbReference type="SAM" id="Coils"/>
    </source>
</evidence>
<reference evidence="3" key="1">
    <citation type="journal article" date="2020" name="Fungal Divers.">
        <title>Resolving the Mortierellaceae phylogeny through synthesis of multi-gene phylogenetics and phylogenomics.</title>
        <authorList>
            <person name="Vandepol N."/>
            <person name="Liber J."/>
            <person name="Desiro A."/>
            <person name="Na H."/>
            <person name="Kennedy M."/>
            <person name="Barry K."/>
            <person name="Grigoriev I.V."/>
            <person name="Miller A.N."/>
            <person name="O'Donnell K."/>
            <person name="Stajich J.E."/>
            <person name="Bonito G."/>
        </authorList>
    </citation>
    <scope>NUCLEOTIDE SEQUENCE</scope>
    <source>
        <strain evidence="3">BC1065</strain>
    </source>
</reference>
<sequence>MSSYNGSNTSTFKYDQYGQTTWNHNQQQQNAPHDYEHDPMSVSPTQSAMYHRNPPQHAQPYGRAQYGVSTDSTGTIQSSRMRSGSNASSLAGGNFNYSTSPQGQFSSGYQNQNQYIPTNKGHSSVLSTASNQSWSQQSHPHPHHHLSSQAGSDTNSIHNAGNPASGRSRSGSNNSTVPPARPPRPSEELNLDMFQQGSAQHPHQHPQQDYFGAYGVTQQQVEQQPTYRPTYQSRSSSLLGNAAHLQQSEQPSPRPPRHSNDIPSYRQSSQEERVSMEGSLRSNGSGRGGDQHPPHHPHLHHHHPAGAAAPSDHENLPSIDQYEEMLQKIASPPLGPSAGRTHRRTEQDRQASRAARQARKQQQQQSRHHPDLILEAADEASYLDPEIRPVVRARSPNASLMTVEERKLRRRSSLPAALRTLPASNAVEELKRRSSGGISPKEIAKAMEMRYAIDDNTFGNPPGNSRVPRSQNVNAPDNHHASDQRRSWEVESVVARSDIIEGLERTSSWRQRLAPEPKTQHDTLATDIYGGTAETMGYVPPPPPSAAAMPRKNSWDGTLDNNAAADRSSNNLDHSDLSLPPTRPPPPIVPPPPPPPSQPMPPPPAASVYAQHHYSSTTDLSRRTSTSSVASVKNYMARSEYRNSTDMKRHLLHTMALEEDAPDGSSMPQHHSANRRDSQQLYGSSVVGSRRSSRTSMRDEMPNPSTPTQQRSGTSGHVNTAINGLKSAMSPPQKSHLRNSYTLTPPSPEDEHPNKPFLAALADPDQVETTFTTEYVNEQHQQEETQSQSPMTPVSAPLKAPVMLVEDDIAGFIPPPPTMPSSRAEAIANASAPAGEDDDEIRQLQLQLEQLNSTSATTVRSGSGGRRSREEARVRHARHDDSHTPAISTTTTASAVGHNSTEENEPSPSTFKESSRQQPLSPSSPTIPRRPLTPTSRSTTPTPRHRPTTPNNVNNSSANNSSTIRPPPGPAPPPSSSPIMRKSALPRTTATISLPPPPQTTPPSTVPPPPSTSTSSSNTLMAPVGVAVNSSGRSRAGSTTSASSAMSMDRNLMGTTPPPPLSPLPPPPPPSSSAPANTTTMHARRTRKMSLGGANKDQLLTGYTSDGTACSGGGVGSFVAVDSELVALAGDLASAPLPPLPLAPFPPSAPPASGGSSSHTGSSSSKSWRHQRERTHDRDSNGSNSSSMASMAMTAVTTTTTTTTTTATTTPAPSSPPSSSSLSSFTPSQSPPSTSSAISSPQQVTRLKQRVHSLEKELETAEHHMTTNLRDSADLKSQMTLLVQERDALQARVAALEVEKAKGTPPMRDDGDNGDGGDGHSTRTNRWREDNDDDNSKNSLLRIETLELELESLQQTRTELERELTLAREDKMHLQDELAGVQQRLYEASSSSSSLSPSTPSGDHQEEAVHLLRQQLQDLQAERDAEVAQRQEVERELEKAQLRAEQEEQQYRALQESIKRQSAHASLVEKQHLRAMEELQTKHQQLLDQMVADHADALTRQSIEHEEETQLMMEKLKAELETMEQQLGVQREIQQQIQGQVQRDNLLMEKERDEARWRAKFLKAKVQDQLIAMDQLQGQVERLQEQQEGHDRELDESREAWRVREQELDHRCQAAVLEAQRHRRECTRLLRVVDGLDLTAALSRREENEADDDDEADRPLDEREVRGAYEKQKQAWQAQIRSLERRLAKAEQEATQEFESNLHRLVGLEYSPLDSTHEESG</sequence>
<feature type="compositionally biased region" description="Low complexity" evidence="2">
    <location>
        <begin position="1183"/>
        <end position="1241"/>
    </location>
</feature>
<proteinExistence type="predicted"/>
<evidence type="ECO:0000256" key="2">
    <source>
        <dbReference type="SAM" id="MobiDB-lite"/>
    </source>
</evidence>
<feature type="compositionally biased region" description="Low complexity" evidence="2">
    <location>
        <begin position="916"/>
        <end position="964"/>
    </location>
</feature>
<feature type="compositionally biased region" description="Pro residues" evidence="2">
    <location>
        <begin position="1136"/>
        <end position="1150"/>
    </location>
</feature>
<comment type="caution">
    <text evidence="3">The sequence shown here is derived from an EMBL/GenBank/DDBJ whole genome shotgun (WGS) entry which is preliminary data.</text>
</comment>
<feature type="compositionally biased region" description="Basic and acidic residues" evidence="2">
    <location>
        <begin position="477"/>
        <end position="489"/>
    </location>
</feature>
<feature type="compositionally biased region" description="Low complexity" evidence="2">
    <location>
        <begin position="884"/>
        <end position="895"/>
    </location>
</feature>
<feature type="region of interest" description="Disordered" evidence="2">
    <location>
        <begin position="538"/>
        <end position="631"/>
    </location>
</feature>
<feature type="coiled-coil region" evidence="1">
    <location>
        <begin position="1566"/>
        <end position="1600"/>
    </location>
</feature>
<feature type="compositionally biased region" description="Polar residues" evidence="2">
    <location>
        <begin position="706"/>
        <end position="722"/>
    </location>
</feature>
<feature type="compositionally biased region" description="Polar residues" evidence="2">
    <location>
        <begin position="95"/>
        <end position="131"/>
    </location>
</feature>
<feature type="region of interest" description="Disordered" evidence="2">
    <location>
        <begin position="454"/>
        <end position="489"/>
    </location>
</feature>
<feature type="region of interest" description="Disordered" evidence="2">
    <location>
        <begin position="848"/>
        <end position="1083"/>
    </location>
</feature>
<accession>A0A9P6QJV3</accession>
<feature type="compositionally biased region" description="Low complexity" evidence="2">
    <location>
        <begin position="1151"/>
        <end position="1166"/>
    </location>
</feature>
<feature type="compositionally biased region" description="Basic and acidic residues" evidence="2">
    <location>
        <begin position="867"/>
        <end position="883"/>
    </location>
</feature>
<feature type="compositionally biased region" description="Low complexity" evidence="2">
    <location>
        <begin position="78"/>
        <end position="94"/>
    </location>
</feature>
<protein>
    <submittedName>
        <fullName evidence="3">Uncharacterized protein</fullName>
    </submittedName>
</protein>
<feature type="compositionally biased region" description="Polar residues" evidence="2">
    <location>
        <begin position="193"/>
        <end position="207"/>
    </location>
</feature>
<feature type="region of interest" description="Disordered" evidence="2">
    <location>
        <begin position="1134"/>
        <end position="1274"/>
    </location>
</feature>
<feature type="compositionally biased region" description="Pro residues" evidence="2">
    <location>
        <begin position="581"/>
        <end position="605"/>
    </location>
</feature>
<feature type="region of interest" description="Disordered" evidence="2">
    <location>
        <begin position="1384"/>
        <end position="1406"/>
    </location>
</feature>
<dbReference type="GO" id="GO:0005200">
    <property type="term" value="F:structural constituent of cytoskeleton"/>
    <property type="evidence" value="ECO:0007669"/>
    <property type="project" value="TreeGrafter"/>
</dbReference>
<name>A0A9P6QJV3_9FUNG</name>
<feature type="compositionally biased region" description="Polar residues" evidence="2">
    <location>
        <begin position="1"/>
        <end position="22"/>
    </location>
</feature>
<feature type="region of interest" description="Disordered" evidence="2">
    <location>
        <begin position="1"/>
        <end position="384"/>
    </location>
</feature>
<feature type="compositionally biased region" description="Polar residues" evidence="2">
    <location>
        <begin position="457"/>
        <end position="475"/>
    </location>
</feature>
<feature type="region of interest" description="Disordered" evidence="2">
    <location>
        <begin position="1297"/>
        <end position="1338"/>
    </location>
</feature>
<organism evidence="3 4">
    <name type="scientific">Actinomortierella ambigua</name>
    <dbReference type="NCBI Taxonomy" id="1343610"/>
    <lineage>
        <taxon>Eukaryota</taxon>
        <taxon>Fungi</taxon>
        <taxon>Fungi incertae sedis</taxon>
        <taxon>Mucoromycota</taxon>
        <taxon>Mortierellomycotina</taxon>
        <taxon>Mortierellomycetes</taxon>
        <taxon>Mortierellales</taxon>
        <taxon>Mortierellaceae</taxon>
        <taxon>Actinomortierella</taxon>
    </lineage>
</organism>
<evidence type="ECO:0000313" key="4">
    <source>
        <dbReference type="Proteomes" id="UP000807716"/>
    </source>
</evidence>
<dbReference type="PANTHER" id="PTHR47357:SF1">
    <property type="entry name" value="SPINDLE POLE BODY COMPONENT 110"/>
    <property type="match status" value="1"/>
</dbReference>
<feature type="compositionally biased region" description="Low complexity" evidence="2">
    <location>
        <begin position="615"/>
        <end position="631"/>
    </location>
</feature>
<feature type="region of interest" description="Disordered" evidence="2">
    <location>
        <begin position="660"/>
        <end position="757"/>
    </location>
</feature>